<dbReference type="PANTHER" id="PTHR31912:SF34">
    <property type="entry name" value="NOTOCHORD-RELATED PROTEIN"/>
    <property type="match status" value="1"/>
</dbReference>
<proteinExistence type="predicted"/>
<accession>A0A9J6GRI8</accession>
<dbReference type="EMBL" id="JABSTR010000008">
    <property type="protein sequence ID" value="KAH9378042.1"/>
    <property type="molecule type" value="Genomic_DNA"/>
</dbReference>
<evidence type="ECO:0000313" key="1">
    <source>
        <dbReference type="EMBL" id="KAH9378042.1"/>
    </source>
</evidence>
<comment type="caution">
    <text evidence="1">The sequence shown here is derived from an EMBL/GenBank/DDBJ whole genome shotgun (WGS) entry which is preliminary data.</text>
</comment>
<dbReference type="Proteomes" id="UP000821853">
    <property type="component" value="Unassembled WGS sequence"/>
</dbReference>
<reference evidence="1 2" key="1">
    <citation type="journal article" date="2020" name="Cell">
        <title>Large-Scale Comparative Analyses of Tick Genomes Elucidate Their Genetic Diversity and Vector Capacities.</title>
        <authorList>
            <consortium name="Tick Genome and Microbiome Consortium (TIGMIC)"/>
            <person name="Jia N."/>
            <person name="Wang J."/>
            <person name="Shi W."/>
            <person name="Du L."/>
            <person name="Sun Y."/>
            <person name="Zhan W."/>
            <person name="Jiang J.F."/>
            <person name="Wang Q."/>
            <person name="Zhang B."/>
            <person name="Ji P."/>
            <person name="Bell-Sakyi L."/>
            <person name="Cui X.M."/>
            <person name="Yuan T.T."/>
            <person name="Jiang B.G."/>
            <person name="Yang W.F."/>
            <person name="Lam T.T."/>
            <person name="Chang Q.C."/>
            <person name="Ding S.J."/>
            <person name="Wang X.J."/>
            <person name="Zhu J.G."/>
            <person name="Ruan X.D."/>
            <person name="Zhao L."/>
            <person name="Wei J.T."/>
            <person name="Ye R.Z."/>
            <person name="Que T.C."/>
            <person name="Du C.H."/>
            <person name="Zhou Y.H."/>
            <person name="Cheng J.X."/>
            <person name="Dai P.F."/>
            <person name="Guo W.B."/>
            <person name="Han X.H."/>
            <person name="Huang E.J."/>
            <person name="Li L.F."/>
            <person name="Wei W."/>
            <person name="Gao Y.C."/>
            <person name="Liu J.Z."/>
            <person name="Shao H.Z."/>
            <person name="Wang X."/>
            <person name="Wang C.C."/>
            <person name="Yang T.C."/>
            <person name="Huo Q.B."/>
            <person name="Li W."/>
            <person name="Chen H.Y."/>
            <person name="Chen S.E."/>
            <person name="Zhou L.G."/>
            <person name="Ni X.B."/>
            <person name="Tian J.H."/>
            <person name="Sheng Y."/>
            <person name="Liu T."/>
            <person name="Pan Y.S."/>
            <person name="Xia L.Y."/>
            <person name="Li J."/>
            <person name="Zhao F."/>
            <person name="Cao W.C."/>
        </authorList>
    </citation>
    <scope>NUCLEOTIDE SEQUENCE [LARGE SCALE GENOMIC DNA]</scope>
    <source>
        <strain evidence="1">HaeL-2018</strain>
    </source>
</reference>
<dbReference type="AlphaFoldDB" id="A0A9J6GRI8"/>
<dbReference type="OrthoDB" id="6510564at2759"/>
<dbReference type="VEuPathDB" id="VectorBase:HLOH_055662"/>
<keyword evidence="2" id="KW-1185">Reference proteome</keyword>
<gene>
    <name evidence="1" type="ORF">HPB48_009842</name>
</gene>
<dbReference type="PANTHER" id="PTHR31912">
    <property type="entry name" value="IP13529P"/>
    <property type="match status" value="1"/>
</dbReference>
<sequence>MSAQKNKKESGNPHRGVARVLRLVLAGLIKDKVLFKTDVDQVTAFNYGFHDRKSKPVPVKETFLSGKTNLKGTASQRWCLFRLLPQLFADKIPEGNNHSKVYLSYRQVVDIILAERIPRDCAAYLEVKVAEFLELYRVQYPSAAVTPKFQYLVHCPKYLLQFGPPWRFWGMRFEAKHSYFKSIASKVNNFRNICLTLSTRHQLLQAYELSGRMFDGPLETTAAKPLQATSLTQEQQAAVPDIPSEAELSSVATACWNSCHYRVGDVFVHSIEHDVPQFLKIDKLLVYSSTLVLLCQKLTTQYCSEHRSSYVVKDGNGFVAVIPDHDFDYYPLDLYYYADLCEVVPHYAVLEWFLCVQIVFWTHYAVIG</sequence>
<evidence type="ECO:0000313" key="2">
    <source>
        <dbReference type="Proteomes" id="UP000821853"/>
    </source>
</evidence>
<protein>
    <submittedName>
        <fullName evidence="1">Uncharacterized protein</fullName>
    </submittedName>
</protein>
<dbReference type="OMA" id="HELFRIC"/>
<organism evidence="1 2">
    <name type="scientific">Haemaphysalis longicornis</name>
    <name type="common">Bush tick</name>
    <dbReference type="NCBI Taxonomy" id="44386"/>
    <lineage>
        <taxon>Eukaryota</taxon>
        <taxon>Metazoa</taxon>
        <taxon>Ecdysozoa</taxon>
        <taxon>Arthropoda</taxon>
        <taxon>Chelicerata</taxon>
        <taxon>Arachnida</taxon>
        <taxon>Acari</taxon>
        <taxon>Parasitiformes</taxon>
        <taxon>Ixodida</taxon>
        <taxon>Ixodoidea</taxon>
        <taxon>Ixodidae</taxon>
        <taxon>Haemaphysalinae</taxon>
        <taxon>Haemaphysalis</taxon>
    </lineage>
</organism>
<name>A0A9J6GRI8_HAELO</name>